<dbReference type="SMART" id="SM00079">
    <property type="entry name" value="PBPe"/>
    <property type="match status" value="1"/>
</dbReference>
<dbReference type="GO" id="GO:0016020">
    <property type="term" value="C:membrane"/>
    <property type="evidence" value="ECO:0007669"/>
    <property type="project" value="InterPro"/>
</dbReference>
<sequence length="281" mass="31649">MNITCACNLMVRVLCMMLIKVLKLRGNFFMTKRSFMCIAVLILMLLSYLAYIKIQSKNQHVKSNVLLVGTAADNPPYEFFKDDEIVGLDIDIVKLIGQDLGKEVVIKNFDFPGLLLALSLKQLDLVIAGLSKSDQRKEYVNFSNVYLTSKVAVLFRTDSNFTDCQDIKGKIIGAQLGTTWQEIAENINKDSDNSKLRFLDNNLILVEELKSKIIDAVILEDIQAAKFVADNPKLKKFIIDESISEFVIASSKGSNLIAEVNKSILKLQNNGIITKLKQKWY</sequence>
<evidence type="ECO:0000256" key="4">
    <source>
        <dbReference type="RuleBase" id="RU003744"/>
    </source>
</evidence>
<feature type="domain" description="Solute-binding protein family 3/N-terminal" evidence="6">
    <location>
        <begin position="65"/>
        <end position="281"/>
    </location>
</feature>
<keyword evidence="5" id="KW-0472">Membrane</keyword>
<dbReference type="SUPFAM" id="SSF53850">
    <property type="entry name" value="Periplasmic binding protein-like II"/>
    <property type="match status" value="1"/>
</dbReference>
<evidence type="ECO:0000313" key="9">
    <source>
        <dbReference type="Proteomes" id="UP000245243"/>
    </source>
</evidence>
<dbReference type="GO" id="GO:0015276">
    <property type="term" value="F:ligand-gated monoatomic ion channel activity"/>
    <property type="evidence" value="ECO:0007669"/>
    <property type="project" value="InterPro"/>
</dbReference>
<protein>
    <submittedName>
        <fullName evidence="8">Amino acid ABC transporter substrate-binding protein</fullName>
    </submittedName>
</protein>
<dbReference type="GO" id="GO:0030313">
    <property type="term" value="C:cell envelope"/>
    <property type="evidence" value="ECO:0007669"/>
    <property type="project" value="UniProtKB-SubCell"/>
</dbReference>
<keyword evidence="5" id="KW-0812">Transmembrane</keyword>
<feature type="transmembrane region" description="Helical" evidence="5">
    <location>
        <begin position="34"/>
        <end position="52"/>
    </location>
</feature>
<dbReference type="InterPro" id="IPR001320">
    <property type="entry name" value="Iontro_rcpt_C"/>
</dbReference>
<comment type="similarity">
    <text evidence="2 4">Belongs to the bacterial solute-binding protein 3 family.</text>
</comment>
<dbReference type="InterPro" id="IPR018313">
    <property type="entry name" value="SBP_3_CS"/>
</dbReference>
<keyword evidence="3" id="KW-0732">Signal</keyword>
<evidence type="ECO:0000256" key="1">
    <source>
        <dbReference type="ARBA" id="ARBA00004196"/>
    </source>
</evidence>
<dbReference type="SMART" id="SM00062">
    <property type="entry name" value="PBPb"/>
    <property type="match status" value="1"/>
</dbReference>
<dbReference type="PANTHER" id="PTHR35936">
    <property type="entry name" value="MEMBRANE-BOUND LYTIC MUREIN TRANSGLYCOSYLASE F"/>
    <property type="match status" value="1"/>
</dbReference>
<evidence type="ECO:0000259" key="6">
    <source>
        <dbReference type="SMART" id="SM00062"/>
    </source>
</evidence>
<dbReference type="InterPro" id="IPR001638">
    <property type="entry name" value="Solute-binding_3/MltF_N"/>
</dbReference>
<dbReference type="Gene3D" id="3.40.190.10">
    <property type="entry name" value="Periplasmic binding protein-like II"/>
    <property type="match status" value="2"/>
</dbReference>
<dbReference type="Proteomes" id="UP000245243">
    <property type="component" value="Chromosome I"/>
</dbReference>
<dbReference type="CDD" id="cd13530">
    <property type="entry name" value="PBP2_peptides_like"/>
    <property type="match status" value="1"/>
</dbReference>
<dbReference type="PROSITE" id="PS01039">
    <property type="entry name" value="SBP_BACTERIAL_3"/>
    <property type="match status" value="1"/>
</dbReference>
<dbReference type="AlphaFoldDB" id="A0A2U3RTG5"/>
<organism evidence="8 9">
    <name type="scientific">Orientia tsutsugamushi</name>
    <name type="common">Rickettsia tsutsugamushi</name>
    <dbReference type="NCBI Taxonomy" id="784"/>
    <lineage>
        <taxon>Bacteria</taxon>
        <taxon>Pseudomonadati</taxon>
        <taxon>Pseudomonadota</taxon>
        <taxon>Alphaproteobacteria</taxon>
        <taxon>Rickettsiales</taxon>
        <taxon>Rickettsiaceae</taxon>
        <taxon>Rickettsieae</taxon>
        <taxon>Orientia</taxon>
    </lineage>
</organism>
<evidence type="ECO:0000256" key="2">
    <source>
        <dbReference type="ARBA" id="ARBA00010333"/>
    </source>
</evidence>
<evidence type="ECO:0000256" key="3">
    <source>
        <dbReference type="ARBA" id="ARBA00022729"/>
    </source>
</evidence>
<dbReference type="PANTHER" id="PTHR35936:SF17">
    <property type="entry name" value="ARGININE-BINDING EXTRACELLULAR PROTEIN ARTP"/>
    <property type="match status" value="1"/>
</dbReference>
<dbReference type="EMBL" id="LS398548">
    <property type="protein sequence ID" value="SPR16513.1"/>
    <property type="molecule type" value="Genomic_DNA"/>
</dbReference>
<proteinExistence type="inferred from homology"/>
<gene>
    <name evidence="8" type="ORF">KARP_02409</name>
</gene>
<evidence type="ECO:0000256" key="5">
    <source>
        <dbReference type="SAM" id="Phobius"/>
    </source>
</evidence>
<evidence type="ECO:0000313" key="8">
    <source>
        <dbReference type="EMBL" id="SPR16513.1"/>
    </source>
</evidence>
<evidence type="ECO:0000259" key="7">
    <source>
        <dbReference type="SMART" id="SM00079"/>
    </source>
</evidence>
<keyword evidence="5" id="KW-1133">Transmembrane helix</keyword>
<feature type="domain" description="Ionotropic glutamate receptor C-terminal" evidence="7">
    <location>
        <begin position="65"/>
        <end position="281"/>
    </location>
</feature>
<reference evidence="9" key="1">
    <citation type="submission" date="2018-03" db="EMBL/GenBank/DDBJ databases">
        <authorList>
            <person name="Batty M. E."/>
            <person name="Batty M E."/>
        </authorList>
    </citation>
    <scope>NUCLEOTIDE SEQUENCE [LARGE SCALE GENOMIC DNA]</scope>
</reference>
<accession>A0A2U3RTG5</accession>
<dbReference type="Pfam" id="PF00497">
    <property type="entry name" value="SBP_bac_3"/>
    <property type="match status" value="1"/>
</dbReference>
<name>A0A2U3RTG5_ORITS</name>
<comment type="subcellular location">
    <subcellularLocation>
        <location evidence="1">Cell envelope</location>
    </subcellularLocation>
</comment>